<protein>
    <recommendedName>
        <fullName evidence="3">DUF4259 domain-containing protein</fullName>
    </recommendedName>
</protein>
<evidence type="ECO:0000313" key="1">
    <source>
        <dbReference type="EMBL" id="CAI8900829.1"/>
    </source>
</evidence>
<accession>A0ABM9I579</accession>
<dbReference type="Gene3D" id="1.20.120.1550">
    <property type="entry name" value="Protein of unknown function DUF5063"/>
    <property type="match status" value="1"/>
</dbReference>
<dbReference type="Pfam" id="PF16702">
    <property type="entry name" value="DUF5063"/>
    <property type="match status" value="1"/>
</dbReference>
<organism evidence="1 2">
    <name type="scientific">Methylocaldum szegediense</name>
    <dbReference type="NCBI Taxonomy" id="73780"/>
    <lineage>
        <taxon>Bacteria</taxon>
        <taxon>Pseudomonadati</taxon>
        <taxon>Pseudomonadota</taxon>
        <taxon>Gammaproteobacteria</taxon>
        <taxon>Methylococcales</taxon>
        <taxon>Methylococcaceae</taxon>
        <taxon>Methylocaldum</taxon>
    </lineage>
</organism>
<name>A0ABM9I579_9GAMM</name>
<dbReference type="EMBL" id="OX458333">
    <property type="protein sequence ID" value="CAI8900829.1"/>
    <property type="molecule type" value="Genomic_DNA"/>
</dbReference>
<reference evidence="1 2" key="1">
    <citation type="submission" date="2023-03" db="EMBL/GenBank/DDBJ databases">
        <authorList>
            <person name="Pearce D."/>
        </authorList>
    </citation>
    <scope>NUCLEOTIDE SEQUENCE [LARGE SCALE GENOMIC DNA]</scope>
    <source>
        <strain evidence="1">Msz</strain>
    </source>
</reference>
<keyword evidence="2" id="KW-1185">Reference proteome</keyword>
<sequence>MLKTALVTGYGRFPTVRKRNSARIESVADDACMIWSQLDFTERKTVIEEKEPLEAVAEAAHNYCRLIEHVRVNRLDEWLKCVENALLKLDVAVRRLASQEPYHAYKLAHDLDERFESYLRLKRHLDPYDELSPDPDSPLYDDLSFGNLSENLTDIYFEVKRGLMSYETKARGEWSAQRIWSDGYRNYWRQHLNEARKRLSLIRLSG</sequence>
<dbReference type="InterPro" id="IPR032025">
    <property type="entry name" value="DUF5063"/>
</dbReference>
<evidence type="ECO:0000313" key="2">
    <source>
        <dbReference type="Proteomes" id="UP001162030"/>
    </source>
</evidence>
<gene>
    <name evidence="1" type="ORF">MSZNOR_3436</name>
</gene>
<proteinExistence type="predicted"/>
<evidence type="ECO:0008006" key="3">
    <source>
        <dbReference type="Google" id="ProtNLM"/>
    </source>
</evidence>
<dbReference type="Proteomes" id="UP001162030">
    <property type="component" value="Chromosome"/>
</dbReference>
<dbReference type="InterPro" id="IPR038312">
    <property type="entry name" value="DUF5063_sf"/>
</dbReference>